<keyword evidence="6" id="KW-0479">Metal-binding</keyword>
<sequence>MQTTNMDNQLPKKFKMTDKLRKPFKKRHSVVYHQGTNRVNKYLAQAIDARSVDREKSTHVNVITLCFKDKYKERQYHEEKDRGFGMALACAMAVLILLGALQIAILPRTLILVILFLVAFVWISVLLILVLGARLQFTCLEDTSCGTTSGSDEKTVIDDHRLCPFPHYIIMSCILSFFPLVIFLRLPMMLKAALLIPMAAVFLIVIEFTHNRLFQCTYEFGVPLNITGPVIIVHFVLAVLIHGRQVEWTARLDFLWNSQAYEEKADMHELQSSNRRILFNLLPSHVATHFLDNQFRNNMDLYHQSYTKVGVCFASIPNFMEFYMELDGNNQGVECLRLLNEIIADFDELLDHQKYKAIDKIKTVGSCYMAAIGLMPEFRIPETDNAFAAECMACLVDLVFEMRDRLSEINENSYNNFMLRVGLNIGPVVAGVIGARKPQYDIWGDTVNLASRMDSTGLPNHTQCTEDVYQLLKDYPYDFQCRGRVKVKGKGEMTTYFLIDRKNQRMPNNYEFIGSANNGSNRAVVGGVVNPFSQLTNDKNNSKNNSNSKTKKSVVNDGSHSHNSRNIFANSPSLQPLIRNAMRSATGAKRSDTNRSDTNPSYNPPKPIITDMERPKMNRSPLNTISSIAEEPSAPELTPNHNNKGDAWETLKELSSSVPPPPPESDHFVCNQDIQRPLTIVSPTGVQETNLDDITPPLPPRDHSNKRQIILFAIKTFNGRLLLYRRLEYKKPIWMT</sequence>
<dbReference type="GO" id="GO:0046872">
    <property type="term" value="F:metal ion binding"/>
    <property type="evidence" value="ECO:0007669"/>
    <property type="project" value="UniProtKB-KW"/>
</dbReference>
<feature type="transmembrane region" description="Helical" evidence="18">
    <location>
        <begin position="168"/>
        <end position="186"/>
    </location>
</feature>
<keyword evidence="5 18" id="KW-0812">Transmembrane</keyword>
<keyword evidence="13 18" id="KW-0472">Membrane</keyword>
<feature type="compositionally biased region" description="Low complexity" evidence="17">
    <location>
        <begin position="536"/>
        <end position="557"/>
    </location>
</feature>
<proteinExistence type="inferred from homology"/>
<protein>
    <recommendedName>
        <fullName evidence="4">adenylate cyclase</fullName>
        <ecNumber evidence="4">4.6.1.1</ecNumber>
    </recommendedName>
</protein>
<evidence type="ECO:0000256" key="7">
    <source>
        <dbReference type="ARBA" id="ARBA00022737"/>
    </source>
</evidence>
<feature type="transmembrane region" description="Helical" evidence="18">
    <location>
        <begin position="222"/>
        <end position="241"/>
    </location>
</feature>
<dbReference type="InterPro" id="IPR018297">
    <property type="entry name" value="A/G_cyclase_CS"/>
</dbReference>
<dbReference type="AlphaFoldDB" id="A0A7R9QJ29"/>
<evidence type="ECO:0000256" key="8">
    <source>
        <dbReference type="ARBA" id="ARBA00022741"/>
    </source>
</evidence>
<comment type="catalytic activity">
    <reaction evidence="1">
        <text>ATP = 3',5'-cyclic AMP + diphosphate</text>
        <dbReference type="Rhea" id="RHEA:15389"/>
        <dbReference type="ChEBI" id="CHEBI:30616"/>
        <dbReference type="ChEBI" id="CHEBI:33019"/>
        <dbReference type="ChEBI" id="CHEBI:58165"/>
        <dbReference type="EC" id="4.6.1.1"/>
    </reaction>
</comment>
<feature type="transmembrane region" description="Helical" evidence="18">
    <location>
        <begin position="111"/>
        <end position="131"/>
    </location>
</feature>
<feature type="compositionally biased region" description="Polar residues" evidence="17">
    <location>
        <begin position="564"/>
        <end position="574"/>
    </location>
</feature>
<keyword evidence="14" id="KW-0325">Glycoprotein</keyword>
<dbReference type="InterPro" id="IPR029787">
    <property type="entry name" value="Nucleotide_cyclase"/>
</dbReference>
<dbReference type="PANTHER" id="PTHR45627:SF26">
    <property type="entry name" value="ADENYLATE CYCLASE TYPE 1"/>
    <property type="match status" value="1"/>
</dbReference>
<name>A0A7R9QJ29_9ACAR</name>
<feature type="transmembrane region" description="Helical" evidence="18">
    <location>
        <begin position="84"/>
        <end position="105"/>
    </location>
</feature>
<feature type="region of interest" description="Disordered" evidence="17">
    <location>
        <begin position="531"/>
        <end position="617"/>
    </location>
</feature>
<keyword evidence="7" id="KW-0677">Repeat</keyword>
<evidence type="ECO:0000256" key="10">
    <source>
        <dbReference type="ARBA" id="ARBA00022842"/>
    </source>
</evidence>
<feature type="domain" description="Guanylate cyclase" evidence="19">
    <location>
        <begin position="310"/>
        <end position="454"/>
    </location>
</feature>
<dbReference type="CDD" id="cd07302">
    <property type="entry name" value="CHD"/>
    <property type="match status" value="1"/>
</dbReference>
<comment type="subcellular location">
    <subcellularLocation>
        <location evidence="3">Membrane</location>
        <topology evidence="3">Multi-pass membrane protein</topology>
    </subcellularLocation>
</comment>
<keyword evidence="12" id="KW-0115">cAMP biosynthesis</keyword>
<evidence type="ECO:0000256" key="16">
    <source>
        <dbReference type="RuleBase" id="RU000405"/>
    </source>
</evidence>
<dbReference type="Proteomes" id="UP000728032">
    <property type="component" value="Unassembled WGS sequence"/>
</dbReference>
<keyword evidence="9" id="KW-0067">ATP-binding</keyword>
<evidence type="ECO:0000259" key="19">
    <source>
        <dbReference type="PROSITE" id="PS50125"/>
    </source>
</evidence>
<evidence type="ECO:0000256" key="4">
    <source>
        <dbReference type="ARBA" id="ARBA00012201"/>
    </source>
</evidence>
<dbReference type="InterPro" id="IPR001054">
    <property type="entry name" value="A/G_cyclase"/>
</dbReference>
<evidence type="ECO:0000256" key="1">
    <source>
        <dbReference type="ARBA" id="ARBA00001593"/>
    </source>
</evidence>
<dbReference type="GO" id="GO:0035556">
    <property type="term" value="P:intracellular signal transduction"/>
    <property type="evidence" value="ECO:0007669"/>
    <property type="project" value="InterPro"/>
</dbReference>
<keyword evidence="11 18" id="KW-1133">Transmembrane helix</keyword>
<keyword evidence="8" id="KW-0547">Nucleotide-binding</keyword>
<dbReference type="EC" id="4.6.1.1" evidence="4"/>
<keyword evidence="21" id="KW-1185">Reference proteome</keyword>
<evidence type="ECO:0000313" key="20">
    <source>
        <dbReference type="EMBL" id="CAD7646726.1"/>
    </source>
</evidence>
<evidence type="ECO:0000256" key="17">
    <source>
        <dbReference type="SAM" id="MobiDB-lite"/>
    </source>
</evidence>
<dbReference type="GO" id="GO:0004016">
    <property type="term" value="F:adenylate cyclase activity"/>
    <property type="evidence" value="ECO:0007669"/>
    <property type="project" value="UniProtKB-EC"/>
</dbReference>
<evidence type="ECO:0000256" key="11">
    <source>
        <dbReference type="ARBA" id="ARBA00022989"/>
    </source>
</evidence>
<evidence type="ECO:0000313" key="21">
    <source>
        <dbReference type="Proteomes" id="UP000728032"/>
    </source>
</evidence>
<comment type="cofactor">
    <cofactor evidence="2">
        <name>Mg(2+)</name>
        <dbReference type="ChEBI" id="CHEBI:18420"/>
    </cofactor>
</comment>
<evidence type="ECO:0000256" key="18">
    <source>
        <dbReference type="SAM" id="Phobius"/>
    </source>
</evidence>
<evidence type="ECO:0000256" key="15">
    <source>
        <dbReference type="ARBA" id="ARBA00023239"/>
    </source>
</evidence>
<comment type="similarity">
    <text evidence="16">Belongs to the adenylyl cyclase class-4/guanylyl cyclase family.</text>
</comment>
<dbReference type="SUPFAM" id="SSF55073">
    <property type="entry name" value="Nucleotide cyclase"/>
    <property type="match status" value="1"/>
</dbReference>
<dbReference type="OrthoDB" id="2107370at2759"/>
<evidence type="ECO:0000256" key="14">
    <source>
        <dbReference type="ARBA" id="ARBA00023180"/>
    </source>
</evidence>
<dbReference type="PROSITE" id="PS50125">
    <property type="entry name" value="GUANYLATE_CYCLASE_2"/>
    <property type="match status" value="1"/>
</dbReference>
<evidence type="ECO:0000256" key="6">
    <source>
        <dbReference type="ARBA" id="ARBA00022723"/>
    </source>
</evidence>
<dbReference type="PROSITE" id="PS00452">
    <property type="entry name" value="GUANYLATE_CYCLASE_1"/>
    <property type="match status" value="1"/>
</dbReference>
<evidence type="ECO:0000256" key="13">
    <source>
        <dbReference type="ARBA" id="ARBA00023136"/>
    </source>
</evidence>
<dbReference type="Pfam" id="PF06327">
    <property type="entry name" value="Adcy_cons_dom"/>
    <property type="match status" value="1"/>
</dbReference>
<organism evidence="20">
    <name type="scientific">Oppiella nova</name>
    <dbReference type="NCBI Taxonomy" id="334625"/>
    <lineage>
        <taxon>Eukaryota</taxon>
        <taxon>Metazoa</taxon>
        <taxon>Ecdysozoa</taxon>
        <taxon>Arthropoda</taxon>
        <taxon>Chelicerata</taxon>
        <taxon>Arachnida</taxon>
        <taxon>Acari</taxon>
        <taxon>Acariformes</taxon>
        <taxon>Sarcoptiformes</taxon>
        <taxon>Oribatida</taxon>
        <taxon>Brachypylina</taxon>
        <taxon>Oppioidea</taxon>
        <taxon>Oppiidae</taxon>
        <taxon>Oppiella</taxon>
    </lineage>
</organism>
<reference evidence="20" key="1">
    <citation type="submission" date="2020-11" db="EMBL/GenBank/DDBJ databases">
        <authorList>
            <person name="Tran Van P."/>
        </authorList>
    </citation>
    <scope>NUCLEOTIDE SEQUENCE</scope>
</reference>
<evidence type="ECO:0000256" key="9">
    <source>
        <dbReference type="ARBA" id="ARBA00022840"/>
    </source>
</evidence>
<dbReference type="GO" id="GO:0006171">
    <property type="term" value="P:cAMP biosynthetic process"/>
    <property type="evidence" value="ECO:0007669"/>
    <property type="project" value="UniProtKB-KW"/>
</dbReference>
<gene>
    <name evidence="20" type="ORF">ONB1V03_LOCUS5879</name>
</gene>
<evidence type="ECO:0000256" key="5">
    <source>
        <dbReference type="ARBA" id="ARBA00022692"/>
    </source>
</evidence>
<dbReference type="PANTHER" id="PTHR45627">
    <property type="entry name" value="ADENYLATE CYCLASE TYPE 1"/>
    <property type="match status" value="1"/>
</dbReference>
<evidence type="ECO:0000256" key="12">
    <source>
        <dbReference type="ARBA" id="ARBA00022998"/>
    </source>
</evidence>
<dbReference type="EMBL" id="CAJPVJ010002489">
    <property type="protein sequence ID" value="CAG2166355.1"/>
    <property type="molecule type" value="Genomic_DNA"/>
</dbReference>
<evidence type="ECO:0000256" key="3">
    <source>
        <dbReference type="ARBA" id="ARBA00004141"/>
    </source>
</evidence>
<evidence type="ECO:0000256" key="2">
    <source>
        <dbReference type="ARBA" id="ARBA00001946"/>
    </source>
</evidence>
<keyword evidence="15 16" id="KW-0456">Lyase</keyword>
<dbReference type="Pfam" id="PF00211">
    <property type="entry name" value="Guanylate_cyc"/>
    <property type="match status" value="1"/>
</dbReference>
<dbReference type="GO" id="GO:0005886">
    <property type="term" value="C:plasma membrane"/>
    <property type="evidence" value="ECO:0007669"/>
    <property type="project" value="InterPro"/>
</dbReference>
<dbReference type="InterPro" id="IPR009398">
    <property type="entry name" value="Adcy_conserved_dom"/>
</dbReference>
<keyword evidence="10" id="KW-0460">Magnesium</keyword>
<accession>A0A7R9QJ29</accession>
<dbReference type="GO" id="GO:0007189">
    <property type="term" value="P:adenylate cyclase-activating G protein-coupled receptor signaling pathway"/>
    <property type="evidence" value="ECO:0007669"/>
    <property type="project" value="TreeGrafter"/>
</dbReference>
<dbReference type="EMBL" id="OC917314">
    <property type="protein sequence ID" value="CAD7646726.1"/>
    <property type="molecule type" value="Genomic_DNA"/>
</dbReference>
<dbReference type="Gene3D" id="3.30.70.1230">
    <property type="entry name" value="Nucleotide cyclase"/>
    <property type="match status" value="1"/>
</dbReference>
<dbReference type="GO" id="GO:0005524">
    <property type="term" value="F:ATP binding"/>
    <property type="evidence" value="ECO:0007669"/>
    <property type="project" value="UniProtKB-KW"/>
</dbReference>
<feature type="transmembrane region" description="Helical" evidence="18">
    <location>
        <begin position="192"/>
        <end position="210"/>
    </location>
</feature>
<dbReference type="SMART" id="SM00044">
    <property type="entry name" value="CYCc"/>
    <property type="match status" value="1"/>
</dbReference>
<dbReference type="FunFam" id="3.30.70.1230:FF:000001">
    <property type="entry name" value="Adenylate cyclase"/>
    <property type="match status" value="1"/>
</dbReference>